<protein>
    <submittedName>
        <fullName evidence="1">Uncharacterized protein</fullName>
    </submittedName>
</protein>
<sequence>MSSGRFARVAASSILAASTTAAFATNKLPLPFTSVAPITFPISYPHFWSIKSATPSPDLNSSSSLVKRITKRFNIGDYYIWLYRDSKGIPTSWERYKVERNEDGIIVIEMSTKFSDNEDYFTHHRMTVDLAESLEARGERGDWKLKSFEFRDANTGEWTQFGLGENVQAFEEKFDIFSMLEDSTLSRNNNKTNASEFDSKNKKIRPVKVNRDVSELVQTQRHEHTEAWFAPPVHELPGVAFLKDFKDHTFTLIESGREGEYHKKFDVSSTA</sequence>
<dbReference type="AlphaFoldDB" id="A0A7S0BVP1"/>
<name>A0A7S0BVP1_9STRA</name>
<proteinExistence type="predicted"/>
<reference evidence="1" key="1">
    <citation type="submission" date="2021-01" db="EMBL/GenBank/DDBJ databases">
        <authorList>
            <person name="Corre E."/>
            <person name="Pelletier E."/>
            <person name="Niang G."/>
            <person name="Scheremetjew M."/>
            <person name="Finn R."/>
            <person name="Kale V."/>
            <person name="Holt S."/>
            <person name="Cochrane G."/>
            <person name="Meng A."/>
            <person name="Brown T."/>
            <person name="Cohen L."/>
        </authorList>
    </citation>
    <scope>NUCLEOTIDE SEQUENCE</scope>
    <source>
        <strain evidence="1">CCAP1064/1</strain>
    </source>
</reference>
<organism evidence="1">
    <name type="scientific">Proboscia inermis</name>
    <dbReference type="NCBI Taxonomy" id="420281"/>
    <lineage>
        <taxon>Eukaryota</taxon>
        <taxon>Sar</taxon>
        <taxon>Stramenopiles</taxon>
        <taxon>Ochrophyta</taxon>
        <taxon>Bacillariophyta</taxon>
        <taxon>Coscinodiscophyceae</taxon>
        <taxon>Rhizosoleniophycidae</taxon>
        <taxon>Rhizosoleniales</taxon>
        <taxon>Rhizosoleniaceae</taxon>
        <taxon>Proboscia</taxon>
    </lineage>
</organism>
<accession>A0A7S0BVP1</accession>
<dbReference type="EMBL" id="HBEL01001361">
    <property type="protein sequence ID" value="CAD8404536.1"/>
    <property type="molecule type" value="Transcribed_RNA"/>
</dbReference>
<gene>
    <name evidence="1" type="ORF">PINE0816_LOCUS640</name>
</gene>
<evidence type="ECO:0000313" key="1">
    <source>
        <dbReference type="EMBL" id="CAD8404536.1"/>
    </source>
</evidence>